<comment type="caution">
    <text evidence="1">The sequence shown here is derived from an EMBL/GenBank/DDBJ whole genome shotgun (WGS) entry which is preliminary data.</text>
</comment>
<keyword evidence="2" id="KW-1185">Reference proteome</keyword>
<proteinExistence type="predicted"/>
<dbReference type="Proteomes" id="UP001498771">
    <property type="component" value="Unassembled WGS sequence"/>
</dbReference>
<dbReference type="GeneID" id="90040694"/>
<dbReference type="EMBL" id="JBBJBU010000001">
    <property type="protein sequence ID" value="KAK7208518.1"/>
    <property type="molecule type" value="Genomic_DNA"/>
</dbReference>
<sequence length="96" mass="10167">MLSRSALRQTARVGVAVAAKRVTPAVIRSSVCLKRGYADAKAGPTEVSSILEERIRGVSADTNLAETGRVLSVGLVLLQLSLIPSHSKLSSFAFCR</sequence>
<accession>A0ABR1FFY4</accession>
<dbReference type="RefSeq" id="XP_064771551.1">
    <property type="nucleotide sequence ID" value="XM_064915182.1"/>
</dbReference>
<organism evidence="1 2">
    <name type="scientific">Myxozyma melibiosi</name>
    <dbReference type="NCBI Taxonomy" id="54550"/>
    <lineage>
        <taxon>Eukaryota</taxon>
        <taxon>Fungi</taxon>
        <taxon>Dikarya</taxon>
        <taxon>Ascomycota</taxon>
        <taxon>Saccharomycotina</taxon>
        <taxon>Lipomycetes</taxon>
        <taxon>Lipomycetales</taxon>
        <taxon>Lipomycetaceae</taxon>
        <taxon>Myxozyma</taxon>
    </lineage>
</organism>
<protein>
    <submittedName>
        <fullName evidence="1">Uncharacterized protein</fullName>
    </submittedName>
</protein>
<gene>
    <name evidence="1" type="ORF">BZA70DRAFT_52578</name>
</gene>
<evidence type="ECO:0000313" key="1">
    <source>
        <dbReference type="EMBL" id="KAK7208518.1"/>
    </source>
</evidence>
<evidence type="ECO:0000313" key="2">
    <source>
        <dbReference type="Proteomes" id="UP001498771"/>
    </source>
</evidence>
<name>A0ABR1FFY4_9ASCO</name>
<reference evidence="1 2" key="1">
    <citation type="submission" date="2024-03" db="EMBL/GenBank/DDBJ databases">
        <title>Genome-scale model development and genomic sequencing of the oleaginous clade Lipomyces.</title>
        <authorList>
            <consortium name="Lawrence Berkeley National Laboratory"/>
            <person name="Czajka J.J."/>
            <person name="Han Y."/>
            <person name="Kim J."/>
            <person name="Mondo S.J."/>
            <person name="Hofstad B.A."/>
            <person name="Robles A."/>
            <person name="Haridas S."/>
            <person name="Riley R."/>
            <person name="LaButti K."/>
            <person name="Pangilinan J."/>
            <person name="Andreopoulos W."/>
            <person name="Lipzen A."/>
            <person name="Yan J."/>
            <person name="Wang M."/>
            <person name="Ng V."/>
            <person name="Grigoriev I.V."/>
            <person name="Spatafora J.W."/>
            <person name="Magnuson J.K."/>
            <person name="Baker S.E."/>
            <person name="Pomraning K.R."/>
        </authorList>
    </citation>
    <scope>NUCLEOTIDE SEQUENCE [LARGE SCALE GENOMIC DNA]</scope>
    <source>
        <strain evidence="1 2">Phaff 52-87</strain>
    </source>
</reference>